<feature type="compositionally biased region" description="Low complexity" evidence="2">
    <location>
        <begin position="134"/>
        <end position="153"/>
    </location>
</feature>
<dbReference type="GO" id="GO:0008270">
    <property type="term" value="F:zinc ion binding"/>
    <property type="evidence" value="ECO:0007669"/>
    <property type="project" value="UniProtKB-KW"/>
</dbReference>
<dbReference type="InterPro" id="IPR013087">
    <property type="entry name" value="Znf_C2H2_type"/>
</dbReference>
<evidence type="ECO:0000259" key="3">
    <source>
        <dbReference type="PROSITE" id="PS50157"/>
    </source>
</evidence>
<sequence>MSSGLAGSQQQTETTPAVHSFGAGVFPPLFMNNALSGQTPPPGLDVQQMVLASLDPSIANNPFQALYLSQLAAMSGQVSQASAEPSPSSSSAAVSSSSNGGAQSSLSPSADSANQMSITESQSAFNALSAGNLTGASTSDPSPTPGTTTSQSGEPAVPGGSAVADLPSWLTGLLPATQNANVSKPSQTVPTSTTPTTSSIPSFFEQMQLMTAAQTILGTSGVNPANAFASQPLNALAAALGQSAVAAQTTAASSVASLTANNTNAFLAASATNYSSPVKDAYCELCDKNFCNRYFLRTHRQKKHGILDDGSPVKNYSVASSVHNSVPSFPQGLATFGSLLPPPSTSLSAASNMQLPANLAALMAACSGNTVLPATSATVAASISQPTSVIVSSANSESPVNKVRKVSSPETEKTDNENDEDEKNKNLTMNGNSFSTTENTAFPAEKPSECDRCGKSFPSLFALLTHKACEHTPVHLSNSANPDMTSQRFVIITGFID</sequence>
<evidence type="ECO:0000256" key="2">
    <source>
        <dbReference type="SAM" id="MobiDB-lite"/>
    </source>
</evidence>
<keyword evidence="1" id="KW-0862">Zinc</keyword>
<dbReference type="PROSITE" id="PS50157">
    <property type="entry name" value="ZINC_FINGER_C2H2_2"/>
    <property type="match status" value="1"/>
</dbReference>
<feature type="compositionally biased region" description="Low complexity" evidence="2">
    <location>
        <begin position="183"/>
        <end position="199"/>
    </location>
</feature>
<organism evidence="4 5">
    <name type="scientific">Gnathostoma spinigerum</name>
    <dbReference type="NCBI Taxonomy" id="75299"/>
    <lineage>
        <taxon>Eukaryota</taxon>
        <taxon>Metazoa</taxon>
        <taxon>Ecdysozoa</taxon>
        <taxon>Nematoda</taxon>
        <taxon>Chromadorea</taxon>
        <taxon>Rhabditida</taxon>
        <taxon>Spirurina</taxon>
        <taxon>Gnathostomatomorpha</taxon>
        <taxon>Gnathostomatoidea</taxon>
        <taxon>Gnathostomatidae</taxon>
        <taxon>Gnathostoma</taxon>
    </lineage>
</organism>
<feature type="region of interest" description="Disordered" evidence="2">
    <location>
        <begin position="392"/>
        <end position="444"/>
    </location>
</feature>
<accession>A0ABD6EZD0</accession>
<dbReference type="PROSITE" id="PS00028">
    <property type="entry name" value="ZINC_FINGER_C2H2_1"/>
    <property type="match status" value="2"/>
</dbReference>
<keyword evidence="1" id="KW-0863">Zinc-finger</keyword>
<proteinExistence type="predicted"/>
<feature type="region of interest" description="Disordered" evidence="2">
    <location>
        <begin position="178"/>
        <end position="199"/>
    </location>
</feature>
<feature type="domain" description="C2H2-type" evidence="3">
    <location>
        <begin position="448"/>
        <end position="472"/>
    </location>
</feature>
<keyword evidence="5" id="KW-1185">Reference proteome</keyword>
<gene>
    <name evidence="4" type="ORF">AB6A40_009348</name>
</gene>
<dbReference type="EMBL" id="JBGFUD010009752">
    <property type="protein sequence ID" value="MFH4982639.1"/>
    <property type="molecule type" value="Genomic_DNA"/>
</dbReference>
<dbReference type="Proteomes" id="UP001608902">
    <property type="component" value="Unassembled WGS sequence"/>
</dbReference>
<feature type="region of interest" description="Disordered" evidence="2">
    <location>
        <begin position="131"/>
        <end position="164"/>
    </location>
</feature>
<reference evidence="4 5" key="1">
    <citation type="submission" date="2024-08" db="EMBL/GenBank/DDBJ databases">
        <title>Gnathostoma spinigerum genome.</title>
        <authorList>
            <person name="Gonzalez-Bertolin B."/>
            <person name="Monzon S."/>
            <person name="Zaballos A."/>
            <person name="Jimenez P."/>
            <person name="Dekumyoy P."/>
            <person name="Varona S."/>
            <person name="Cuesta I."/>
            <person name="Sumanam S."/>
            <person name="Adisakwattana P."/>
            <person name="Gasser R.B."/>
            <person name="Hernandez-Gonzalez A."/>
            <person name="Young N.D."/>
            <person name="Perteguer M.J."/>
        </authorList>
    </citation>
    <scope>NUCLEOTIDE SEQUENCE [LARGE SCALE GENOMIC DNA]</scope>
    <source>
        <strain evidence="4">AL3</strain>
        <tissue evidence="4">Liver</tissue>
    </source>
</reference>
<dbReference type="SMART" id="SM00355">
    <property type="entry name" value="ZnF_C2H2"/>
    <property type="match status" value="2"/>
</dbReference>
<evidence type="ECO:0000256" key="1">
    <source>
        <dbReference type="PROSITE-ProRule" id="PRU00042"/>
    </source>
</evidence>
<comment type="caution">
    <text evidence="4">The sequence shown here is derived from an EMBL/GenBank/DDBJ whole genome shotgun (WGS) entry which is preliminary data.</text>
</comment>
<keyword evidence="1" id="KW-0479">Metal-binding</keyword>
<dbReference type="AlphaFoldDB" id="A0ABD6EZD0"/>
<dbReference type="InterPro" id="IPR036236">
    <property type="entry name" value="Znf_C2H2_sf"/>
</dbReference>
<evidence type="ECO:0000313" key="5">
    <source>
        <dbReference type="Proteomes" id="UP001608902"/>
    </source>
</evidence>
<feature type="compositionally biased region" description="Polar residues" evidence="2">
    <location>
        <begin position="427"/>
        <end position="440"/>
    </location>
</feature>
<dbReference type="PANTHER" id="PTHR21190:SF1">
    <property type="entry name" value="GH10077P"/>
    <property type="match status" value="1"/>
</dbReference>
<name>A0ABD6EZD0_9BILA</name>
<dbReference type="SUPFAM" id="SSF57667">
    <property type="entry name" value="beta-beta-alpha zinc fingers"/>
    <property type="match status" value="1"/>
</dbReference>
<feature type="region of interest" description="Disordered" evidence="2">
    <location>
        <begin position="79"/>
        <end position="116"/>
    </location>
</feature>
<feature type="compositionally biased region" description="Low complexity" evidence="2">
    <location>
        <begin position="79"/>
        <end position="109"/>
    </location>
</feature>
<dbReference type="PANTHER" id="PTHR21190">
    <property type="entry name" value="GH10077P"/>
    <property type="match status" value="1"/>
</dbReference>
<evidence type="ECO:0000313" key="4">
    <source>
        <dbReference type="EMBL" id="MFH4982639.1"/>
    </source>
</evidence>
<protein>
    <recommendedName>
        <fullName evidence="3">C2H2-type domain-containing protein</fullName>
    </recommendedName>
</protein>